<dbReference type="SUPFAM" id="SSF55729">
    <property type="entry name" value="Acyl-CoA N-acyltransferases (Nat)"/>
    <property type="match status" value="1"/>
</dbReference>
<evidence type="ECO:0000313" key="5">
    <source>
        <dbReference type="EMBL" id="GLV55519.1"/>
    </source>
</evidence>
<dbReference type="PROSITE" id="PS51186">
    <property type="entry name" value="GNAT"/>
    <property type="match status" value="1"/>
</dbReference>
<evidence type="ECO:0000256" key="3">
    <source>
        <dbReference type="SAM" id="Phobius"/>
    </source>
</evidence>
<evidence type="ECO:0000259" key="4">
    <source>
        <dbReference type="PROSITE" id="PS51186"/>
    </source>
</evidence>
<feature type="domain" description="N-acetyltransferase" evidence="4">
    <location>
        <begin position="1"/>
        <end position="166"/>
    </location>
</feature>
<keyword evidence="6" id="KW-1185">Reference proteome</keyword>
<dbReference type="Gene3D" id="3.40.630.30">
    <property type="match status" value="1"/>
</dbReference>
<dbReference type="Pfam" id="PF00583">
    <property type="entry name" value="Acetyltransf_1"/>
    <property type="match status" value="1"/>
</dbReference>
<dbReference type="CDD" id="cd04301">
    <property type="entry name" value="NAT_SF"/>
    <property type="match status" value="1"/>
</dbReference>
<evidence type="ECO:0000256" key="2">
    <source>
        <dbReference type="ARBA" id="ARBA00023315"/>
    </source>
</evidence>
<keyword evidence="2" id="KW-0012">Acyltransferase</keyword>
<sequence>MQIRMLHEGDAEAFLRLRQQVNEETTFMLREPDENALLAKQQLEQFLRNSPSNDLLILVAEDDQQLAGFLIGERGLRQRNRRRLSLVVGLLQAFVGRGIGTQLFITMEDWARQNGILRLELTVMIHNKAAVALYQKRGFVIEGTMRQTMLIEGNYIDEYMMAKLLG</sequence>
<evidence type="ECO:0000313" key="6">
    <source>
        <dbReference type="Proteomes" id="UP001344906"/>
    </source>
</evidence>
<keyword evidence="3" id="KW-0472">Membrane</keyword>
<proteinExistence type="predicted"/>
<organism evidence="5 6">
    <name type="scientific">Dictyobacter halimunensis</name>
    <dbReference type="NCBI Taxonomy" id="3026934"/>
    <lineage>
        <taxon>Bacteria</taxon>
        <taxon>Bacillati</taxon>
        <taxon>Chloroflexota</taxon>
        <taxon>Ktedonobacteria</taxon>
        <taxon>Ktedonobacterales</taxon>
        <taxon>Dictyobacteraceae</taxon>
        <taxon>Dictyobacter</taxon>
    </lineage>
</organism>
<evidence type="ECO:0000256" key="1">
    <source>
        <dbReference type="ARBA" id="ARBA00022679"/>
    </source>
</evidence>
<dbReference type="Proteomes" id="UP001344906">
    <property type="component" value="Unassembled WGS sequence"/>
</dbReference>
<dbReference type="InterPro" id="IPR000182">
    <property type="entry name" value="GNAT_dom"/>
</dbReference>
<dbReference type="RefSeq" id="WP_338249932.1">
    <property type="nucleotide sequence ID" value="NZ_BSRI01000001.1"/>
</dbReference>
<protein>
    <submittedName>
        <fullName evidence="5">N-acetyltransferase</fullName>
    </submittedName>
</protein>
<feature type="transmembrane region" description="Helical" evidence="3">
    <location>
        <begin position="84"/>
        <end position="105"/>
    </location>
</feature>
<reference evidence="5 6" key="1">
    <citation type="submission" date="2023-02" db="EMBL/GenBank/DDBJ databases">
        <title>Dictyobacter halimunensis sp. nov., a new member of the class Ktedonobacteria from forest soil in a geothermal area.</title>
        <authorList>
            <person name="Rachmania M.K."/>
            <person name="Ningsih F."/>
            <person name="Sakai Y."/>
            <person name="Yabe S."/>
            <person name="Yokota A."/>
            <person name="Sjamsuridzal W."/>
        </authorList>
    </citation>
    <scope>NUCLEOTIDE SEQUENCE [LARGE SCALE GENOMIC DNA]</scope>
    <source>
        <strain evidence="5 6">S3.2.2.5</strain>
    </source>
</reference>
<dbReference type="InterPro" id="IPR050832">
    <property type="entry name" value="Bact_Acetyltransf"/>
</dbReference>
<dbReference type="PANTHER" id="PTHR43877:SF2">
    <property type="entry name" value="AMINOALKYLPHOSPHONATE N-ACETYLTRANSFERASE-RELATED"/>
    <property type="match status" value="1"/>
</dbReference>
<gene>
    <name evidence="5" type="ORF">KDH_23630</name>
</gene>
<name>A0ABQ6FMR3_9CHLR</name>
<keyword evidence="3" id="KW-1133">Transmembrane helix</keyword>
<dbReference type="EMBL" id="BSRI01000001">
    <property type="protein sequence ID" value="GLV55519.1"/>
    <property type="molecule type" value="Genomic_DNA"/>
</dbReference>
<comment type="caution">
    <text evidence="5">The sequence shown here is derived from an EMBL/GenBank/DDBJ whole genome shotgun (WGS) entry which is preliminary data.</text>
</comment>
<keyword evidence="3" id="KW-0812">Transmembrane</keyword>
<keyword evidence="1" id="KW-0808">Transferase</keyword>
<dbReference type="InterPro" id="IPR016181">
    <property type="entry name" value="Acyl_CoA_acyltransferase"/>
</dbReference>
<accession>A0ABQ6FMR3</accession>
<dbReference type="PANTHER" id="PTHR43877">
    <property type="entry name" value="AMINOALKYLPHOSPHONATE N-ACETYLTRANSFERASE-RELATED-RELATED"/>
    <property type="match status" value="1"/>
</dbReference>